<sequence>MISLGLWHNFGAENNFNNAREIIRYAFDSGITHFDLANNYGPPYGSAESTFGEIMKMDLSAYRDELFISTKAGWDMWDGPYGNFGSRKYLMASLDQSLKRMGLDYVDVFYHHRPDPNTPLEETMGALADIVKQGKALYVGVSQYKSQELRRAIQILDTHNVKLLIHQPRYSMMDRWVEEDGLLDTLEKNGIGSIPFSPLEQGLLTDKYLDGIPKDSRVAKDGRYLSKDDITDAKVAKVQALNEIAKDRGQSMAQMAVAWLLKDERVTTVLVGVSRVSQLRDNIKSIENVSFTSSEINAINAILKD</sequence>
<organism evidence="5 6">
    <name type="scientific">Portibacter lacus</name>
    <dbReference type="NCBI Taxonomy" id="1099794"/>
    <lineage>
        <taxon>Bacteria</taxon>
        <taxon>Pseudomonadati</taxon>
        <taxon>Bacteroidota</taxon>
        <taxon>Saprospiria</taxon>
        <taxon>Saprospirales</taxon>
        <taxon>Haliscomenobacteraceae</taxon>
        <taxon>Portibacter</taxon>
    </lineage>
</organism>
<evidence type="ECO:0000256" key="3">
    <source>
        <dbReference type="ARBA" id="ARBA00023002"/>
    </source>
</evidence>
<evidence type="ECO:0000313" key="5">
    <source>
        <dbReference type="EMBL" id="GLR20006.1"/>
    </source>
</evidence>
<proteinExistence type="inferred from homology"/>
<dbReference type="EMBL" id="BSOH01000037">
    <property type="protein sequence ID" value="GLR20006.1"/>
    <property type="molecule type" value="Genomic_DNA"/>
</dbReference>
<dbReference type="GO" id="GO:0051596">
    <property type="term" value="P:methylglyoxal catabolic process"/>
    <property type="evidence" value="ECO:0007669"/>
    <property type="project" value="TreeGrafter"/>
</dbReference>
<dbReference type="InterPro" id="IPR005399">
    <property type="entry name" value="K_chnl_volt-dep_bsu_KCNAB-rel"/>
</dbReference>
<keyword evidence="6" id="KW-1185">Reference proteome</keyword>
<reference evidence="5" key="2">
    <citation type="submission" date="2023-01" db="EMBL/GenBank/DDBJ databases">
        <title>Draft genome sequence of Portibacter lacus strain NBRC 108769.</title>
        <authorList>
            <person name="Sun Q."/>
            <person name="Mori K."/>
        </authorList>
    </citation>
    <scope>NUCLEOTIDE SEQUENCE</scope>
    <source>
        <strain evidence="5">NBRC 108769</strain>
    </source>
</reference>
<comment type="similarity">
    <text evidence="1">Belongs to the shaker potassium channel beta subunit family.</text>
</comment>
<dbReference type="PANTHER" id="PTHR43150">
    <property type="entry name" value="HYPERKINETIC, ISOFORM M"/>
    <property type="match status" value="1"/>
</dbReference>
<reference evidence="5" key="1">
    <citation type="journal article" date="2014" name="Int. J. Syst. Evol. Microbiol.">
        <title>Complete genome sequence of Corynebacterium casei LMG S-19264T (=DSM 44701T), isolated from a smear-ripened cheese.</title>
        <authorList>
            <consortium name="US DOE Joint Genome Institute (JGI-PGF)"/>
            <person name="Walter F."/>
            <person name="Albersmeier A."/>
            <person name="Kalinowski J."/>
            <person name="Ruckert C."/>
        </authorList>
    </citation>
    <scope>NUCLEOTIDE SEQUENCE</scope>
    <source>
        <strain evidence="5">NBRC 108769</strain>
    </source>
</reference>
<feature type="domain" description="NADP-dependent oxidoreductase" evidence="4">
    <location>
        <begin position="2"/>
        <end position="303"/>
    </location>
</feature>
<gene>
    <name evidence="5" type="primary">gpr</name>
    <name evidence="5" type="ORF">GCM10007940_46220</name>
</gene>
<dbReference type="InterPro" id="IPR036812">
    <property type="entry name" value="NAD(P)_OxRdtase_dom_sf"/>
</dbReference>
<dbReference type="AlphaFoldDB" id="A0AA37WFI0"/>
<keyword evidence="3" id="KW-0560">Oxidoreductase</keyword>
<protein>
    <submittedName>
        <fullName evidence="5">L-glyceraldehyde 3-phosphate reductase</fullName>
    </submittedName>
</protein>
<evidence type="ECO:0000256" key="1">
    <source>
        <dbReference type="ARBA" id="ARBA00006515"/>
    </source>
</evidence>
<comment type="caution">
    <text evidence="5">The sequence shown here is derived from an EMBL/GenBank/DDBJ whole genome shotgun (WGS) entry which is preliminary data.</text>
</comment>
<dbReference type="PANTHER" id="PTHR43150:SF4">
    <property type="entry name" value="L-GLYCERALDEHYDE 3-PHOSPHATE REDUCTASE"/>
    <property type="match status" value="1"/>
</dbReference>
<dbReference type="SUPFAM" id="SSF51430">
    <property type="entry name" value="NAD(P)-linked oxidoreductase"/>
    <property type="match status" value="1"/>
</dbReference>
<evidence type="ECO:0000313" key="6">
    <source>
        <dbReference type="Proteomes" id="UP001156666"/>
    </source>
</evidence>
<dbReference type="Pfam" id="PF00248">
    <property type="entry name" value="Aldo_ket_red"/>
    <property type="match status" value="1"/>
</dbReference>
<dbReference type="Gene3D" id="3.20.20.100">
    <property type="entry name" value="NADP-dependent oxidoreductase domain"/>
    <property type="match status" value="1"/>
</dbReference>
<dbReference type="GO" id="GO:0016491">
    <property type="term" value="F:oxidoreductase activity"/>
    <property type="evidence" value="ECO:0007669"/>
    <property type="project" value="UniProtKB-KW"/>
</dbReference>
<dbReference type="InterPro" id="IPR023210">
    <property type="entry name" value="NADP_OxRdtase_dom"/>
</dbReference>
<evidence type="ECO:0000256" key="2">
    <source>
        <dbReference type="ARBA" id="ARBA00022857"/>
    </source>
</evidence>
<dbReference type="Proteomes" id="UP001156666">
    <property type="component" value="Unassembled WGS sequence"/>
</dbReference>
<accession>A0AA37WFI0</accession>
<keyword evidence="2" id="KW-0521">NADP</keyword>
<evidence type="ECO:0000259" key="4">
    <source>
        <dbReference type="Pfam" id="PF00248"/>
    </source>
</evidence>
<name>A0AA37WFI0_9BACT</name>